<organism evidence="8">
    <name type="scientific">marine sediment metagenome</name>
    <dbReference type="NCBI Taxonomy" id="412755"/>
    <lineage>
        <taxon>unclassified sequences</taxon>
        <taxon>metagenomes</taxon>
        <taxon>ecological metagenomes</taxon>
    </lineage>
</organism>
<evidence type="ECO:0008006" key="9">
    <source>
        <dbReference type="Google" id="ProtNLM"/>
    </source>
</evidence>
<keyword evidence="3" id="KW-1188">Viral release from host cell</keyword>
<dbReference type="AlphaFoldDB" id="A0A0F9LY73"/>
<evidence type="ECO:0000313" key="8">
    <source>
        <dbReference type="EMBL" id="KKN00115.1"/>
    </source>
</evidence>
<gene>
    <name evidence="8" type="ORF">LCGC14_1141130</name>
</gene>
<dbReference type="Pfam" id="PF12236">
    <property type="entry name" value="Head-tail_con"/>
    <property type="match status" value="1"/>
</dbReference>
<keyword evidence="2" id="KW-1162">Viral penetration into host cytoplasm</keyword>
<protein>
    <recommendedName>
        <fullName evidence="9">Bacteriophage head to tail connecting protein</fullName>
    </recommendedName>
</protein>
<proteinExistence type="predicted"/>
<dbReference type="GO" id="GO:0046718">
    <property type="term" value="P:symbiont entry into host cell"/>
    <property type="evidence" value="ECO:0007669"/>
    <property type="project" value="UniProtKB-KW"/>
</dbReference>
<evidence type="ECO:0000256" key="7">
    <source>
        <dbReference type="SAM" id="MobiDB-lite"/>
    </source>
</evidence>
<comment type="caution">
    <text evidence="8">The sequence shown here is derived from an EMBL/GenBank/DDBJ whole genome shotgun (WGS) entry which is preliminary data.</text>
</comment>
<feature type="region of interest" description="Disordered" evidence="7">
    <location>
        <begin position="515"/>
        <end position="556"/>
    </location>
</feature>
<dbReference type="EMBL" id="LAZR01005413">
    <property type="protein sequence ID" value="KKN00115.1"/>
    <property type="molecule type" value="Genomic_DNA"/>
</dbReference>
<reference evidence="8" key="1">
    <citation type="journal article" date="2015" name="Nature">
        <title>Complex archaea that bridge the gap between prokaryotes and eukaryotes.</title>
        <authorList>
            <person name="Spang A."/>
            <person name="Saw J.H."/>
            <person name="Jorgensen S.L."/>
            <person name="Zaremba-Niedzwiedzka K."/>
            <person name="Martijn J."/>
            <person name="Lind A.E."/>
            <person name="van Eijk R."/>
            <person name="Schleper C."/>
            <person name="Guy L."/>
            <person name="Ettema T.J."/>
        </authorList>
    </citation>
    <scope>NUCLEOTIDE SEQUENCE</scope>
</reference>
<evidence type="ECO:0000256" key="4">
    <source>
        <dbReference type="ARBA" id="ARBA00022844"/>
    </source>
</evidence>
<keyword evidence="4" id="KW-0946">Virion</keyword>
<sequence>MAANVEDLAGYWKWLNTDASQWRTLWQELADYILNRKNDITTKIRPGSKRTAKVYDSTPIRANELLASGMQGSLTSAAVRWFKLAMADEELNELQAVAEWLDDTTDRIYKALNNSNFGAEMQEVYIDLGAFGTAALYLDEMPPIPPDIFGGFRFKTFPIGSYVISEDSRGSVNFVIRELDLPLKVAKELWDTKLSEKLRNKAEKNPFERATFLQAVYARPGINAEEVGLDTLATHKPWASVYFEPETKTLLQEGGFDEFPFMVPRWTKTSGEVYGRGPGMTALPDIRTLNKAVQERFIAWGLALRPPLEVRDRSVVGRVKLTSASINTTRGPDAIKPIDLGTNFDVTNFQEEQIRNSIRAIFFSDQLQFPPKQGTPISATEAAIRFELMQRILGPTLGRLESELLSPLISRAFSVMARAGALLPAPGILTGEDSSMEIRFEGPLSRVQRASELDDINRFYGHTLPLLQADESFAQIFADTVNGEEVLRQIADVTGLRAKLLRTPDQVAARQKARTEAMEQQTEMDSMAENMGKAAPMVKALQGAQEGQPPAGSEAA</sequence>
<evidence type="ECO:0000256" key="6">
    <source>
        <dbReference type="ARBA" id="ARBA00023296"/>
    </source>
</evidence>
<comment type="subcellular location">
    <subcellularLocation>
        <location evidence="1">Virion</location>
    </subcellularLocation>
</comment>
<evidence type="ECO:0000256" key="1">
    <source>
        <dbReference type="ARBA" id="ARBA00004328"/>
    </source>
</evidence>
<accession>A0A0F9LY73</accession>
<name>A0A0F9LY73_9ZZZZ</name>
<keyword evidence="6" id="KW-1160">Virus entry into host cell</keyword>
<keyword evidence="5" id="KW-0231">Viral genome packaging</keyword>
<evidence type="ECO:0000256" key="3">
    <source>
        <dbReference type="ARBA" id="ARBA00022612"/>
    </source>
</evidence>
<evidence type="ECO:0000256" key="2">
    <source>
        <dbReference type="ARBA" id="ARBA00022595"/>
    </source>
</evidence>
<dbReference type="GO" id="GO:0044423">
    <property type="term" value="C:virion component"/>
    <property type="evidence" value="ECO:0007669"/>
    <property type="project" value="UniProtKB-KW"/>
</dbReference>
<evidence type="ECO:0000256" key="5">
    <source>
        <dbReference type="ARBA" id="ARBA00023219"/>
    </source>
</evidence>
<dbReference type="InterPro" id="IPR020991">
    <property type="entry name" value="Connector_podovirus"/>
</dbReference>